<proteinExistence type="predicted"/>
<dbReference type="GO" id="GO:0071949">
    <property type="term" value="F:FAD binding"/>
    <property type="evidence" value="ECO:0007669"/>
    <property type="project" value="InterPro"/>
</dbReference>
<dbReference type="SUPFAM" id="SSF55103">
    <property type="entry name" value="FAD-linked oxidases, C-terminal domain"/>
    <property type="match status" value="1"/>
</dbReference>
<dbReference type="RefSeq" id="WP_119355979.1">
    <property type="nucleotide sequence ID" value="NZ_BJXM01000009.1"/>
</dbReference>
<evidence type="ECO:0000256" key="4">
    <source>
        <dbReference type="ARBA" id="ARBA00023002"/>
    </source>
</evidence>
<dbReference type="Gene3D" id="1.10.45.10">
    <property type="entry name" value="Vanillyl-alcohol Oxidase, Chain A, domain 4"/>
    <property type="match status" value="1"/>
</dbReference>
<dbReference type="AlphaFoldDB" id="A0A399FAF5"/>
<dbReference type="InterPro" id="IPR004113">
    <property type="entry name" value="FAD-bd_oxidored_4_C"/>
</dbReference>
<reference evidence="6 7" key="1">
    <citation type="submission" date="2018-08" db="EMBL/GenBank/DDBJ databases">
        <title>Meiothermus granaticius genome AF-68 sequencing project.</title>
        <authorList>
            <person name="Da Costa M.S."/>
            <person name="Albuquerque L."/>
            <person name="Raposo P."/>
            <person name="Froufe H.J.C."/>
            <person name="Barroso C.S."/>
            <person name="Egas C."/>
        </authorList>
    </citation>
    <scope>NUCLEOTIDE SEQUENCE [LARGE SCALE GENOMIC DNA]</scope>
    <source>
        <strain evidence="6 7">AF-68</strain>
    </source>
</reference>
<gene>
    <name evidence="6" type="ORF">Mgrana_00451</name>
</gene>
<dbReference type="PANTHER" id="PTHR42934">
    <property type="entry name" value="GLYCOLATE OXIDASE SUBUNIT GLCD"/>
    <property type="match status" value="1"/>
</dbReference>
<dbReference type="SUPFAM" id="SSF56176">
    <property type="entry name" value="FAD-binding/transporter-associated domain-like"/>
    <property type="match status" value="1"/>
</dbReference>
<sequence length="486" mass="51803">MTASATLAELLADLARILPKERFLTEAAQLAPYESDALTAFRARPCAVVLPQTSEEVVEIVRTCARHKVPFTARGSGTSLSGGSLPVEGGVVIGLNRLNRLLRLDPNERIAVVQPGHINLRVSDAAAPYGLYYAPDPSSQPVSTIGGNLAFNSGGAHCLKYGMTSNHVLGAKVVLPTGEVVELGGESLEGLGPDWLGLFVGSEGLMGIALEVTLRLLPKPEKYHTLLAAYDALEKAGDAVAAVVASGLLPGAMEIMDNLAIEAAEAAVHAGYPTAARALLIVELEGEAPQVEAEAEQLSRVIERSGPYEVRVARDAEERMKIWKGRKAAFSAVGRLSPDYIVQDGVVPRSKLGRALAEIERLSQEHGLRVANVFHAGDGNLHPLILYDGKVPGELERGERLAGEILRMCVRLGGTITGEHGVGMEKKEYMPEMFAEADLEAMRRIRRAVDPLELSNRGKMFPGGEAPAVTAHGAHPLEQAGVISRE</sequence>
<dbReference type="InterPro" id="IPR016169">
    <property type="entry name" value="FAD-bd_PCMH_sub2"/>
</dbReference>
<dbReference type="Pfam" id="PF02913">
    <property type="entry name" value="FAD-oxidase_C"/>
    <property type="match status" value="1"/>
</dbReference>
<dbReference type="InterPro" id="IPR036318">
    <property type="entry name" value="FAD-bd_PCMH-like_sf"/>
</dbReference>
<dbReference type="InterPro" id="IPR006094">
    <property type="entry name" value="Oxid_FAD_bind_N"/>
</dbReference>
<dbReference type="InterPro" id="IPR051914">
    <property type="entry name" value="FAD-linked_OxidoTrans_Type4"/>
</dbReference>
<keyword evidence="4 6" id="KW-0560">Oxidoreductase</keyword>
<feature type="domain" description="FAD-binding PCMH-type" evidence="5">
    <location>
        <begin position="41"/>
        <end position="219"/>
    </location>
</feature>
<dbReference type="Proteomes" id="UP000266178">
    <property type="component" value="Unassembled WGS sequence"/>
</dbReference>
<evidence type="ECO:0000259" key="5">
    <source>
        <dbReference type="PROSITE" id="PS51387"/>
    </source>
</evidence>
<keyword evidence="7" id="KW-1185">Reference proteome</keyword>
<comment type="cofactor">
    <cofactor evidence="1">
        <name>FAD</name>
        <dbReference type="ChEBI" id="CHEBI:57692"/>
    </cofactor>
</comment>
<dbReference type="Gene3D" id="3.30.70.2740">
    <property type="match status" value="1"/>
</dbReference>
<name>A0A399FAF5_9DEIN</name>
<dbReference type="GO" id="GO:0016491">
    <property type="term" value="F:oxidoreductase activity"/>
    <property type="evidence" value="ECO:0007669"/>
    <property type="project" value="UniProtKB-KW"/>
</dbReference>
<comment type="caution">
    <text evidence="6">The sequence shown here is derived from an EMBL/GenBank/DDBJ whole genome shotgun (WGS) entry which is preliminary data.</text>
</comment>
<organism evidence="6 7">
    <name type="scientific">Meiothermus granaticius NBRC 107808</name>
    <dbReference type="NCBI Taxonomy" id="1227551"/>
    <lineage>
        <taxon>Bacteria</taxon>
        <taxon>Thermotogati</taxon>
        <taxon>Deinococcota</taxon>
        <taxon>Deinococci</taxon>
        <taxon>Thermales</taxon>
        <taxon>Thermaceae</taxon>
        <taxon>Meiothermus</taxon>
    </lineage>
</organism>
<evidence type="ECO:0000313" key="6">
    <source>
        <dbReference type="EMBL" id="RIH93627.1"/>
    </source>
</evidence>
<evidence type="ECO:0000256" key="3">
    <source>
        <dbReference type="ARBA" id="ARBA00022827"/>
    </source>
</evidence>
<dbReference type="InterPro" id="IPR016166">
    <property type="entry name" value="FAD-bd_PCMH"/>
</dbReference>
<dbReference type="PANTHER" id="PTHR42934:SF1">
    <property type="entry name" value="GLYCOLATE OXIDASE SUBUNIT GLCD"/>
    <property type="match status" value="1"/>
</dbReference>
<dbReference type="EC" id="1.-.-.-" evidence="6"/>
<accession>A0A399FAF5</accession>
<dbReference type="OrthoDB" id="9767256at2"/>
<evidence type="ECO:0000256" key="1">
    <source>
        <dbReference type="ARBA" id="ARBA00001974"/>
    </source>
</evidence>
<keyword evidence="2" id="KW-0285">Flavoprotein</keyword>
<dbReference type="Gene3D" id="3.30.465.10">
    <property type="match status" value="1"/>
</dbReference>
<dbReference type="EMBL" id="QWLB01000004">
    <property type="protein sequence ID" value="RIH93627.1"/>
    <property type="molecule type" value="Genomic_DNA"/>
</dbReference>
<evidence type="ECO:0000256" key="2">
    <source>
        <dbReference type="ARBA" id="ARBA00022630"/>
    </source>
</evidence>
<protein>
    <submittedName>
        <fullName evidence="6">Putative FAD-linked oxidoreductase</fullName>
        <ecNumber evidence="6">1.-.-.-</ecNumber>
    </submittedName>
</protein>
<dbReference type="Pfam" id="PF01565">
    <property type="entry name" value="FAD_binding_4"/>
    <property type="match status" value="1"/>
</dbReference>
<keyword evidence="3" id="KW-0274">FAD</keyword>
<evidence type="ECO:0000313" key="7">
    <source>
        <dbReference type="Proteomes" id="UP000266178"/>
    </source>
</evidence>
<dbReference type="PROSITE" id="PS51387">
    <property type="entry name" value="FAD_PCMH"/>
    <property type="match status" value="1"/>
</dbReference>
<dbReference type="InterPro" id="IPR016171">
    <property type="entry name" value="Vanillyl_alc_oxidase_C-sub2"/>
</dbReference>
<dbReference type="InterPro" id="IPR016164">
    <property type="entry name" value="FAD-linked_Oxase-like_C"/>
</dbReference>